<name>A0ABN7BCS7_9HEMI</name>
<accession>A0ABN7BCS7</accession>
<protein>
    <submittedName>
        <fullName evidence="1">Uncharacterized protein</fullName>
    </submittedName>
</protein>
<evidence type="ECO:0000313" key="1">
    <source>
        <dbReference type="EMBL" id="BET00996.1"/>
    </source>
</evidence>
<dbReference type="Proteomes" id="UP001307889">
    <property type="component" value="Chromosome 12"/>
</dbReference>
<evidence type="ECO:0000313" key="2">
    <source>
        <dbReference type="Proteomes" id="UP001307889"/>
    </source>
</evidence>
<sequence length="94" mass="10414">MLISRVGKRSPSRHLVSRSFSVRLESLTNPTFPILPSTRLVSATSAINSRATRSTLGEGPLFIPSVRYRVPNQMRQDLEEIKKTAYLVGGKSVT</sequence>
<gene>
    <name evidence="1" type="ORF">NTJ_13812</name>
</gene>
<proteinExistence type="predicted"/>
<dbReference type="EMBL" id="AP028920">
    <property type="protein sequence ID" value="BET00996.1"/>
    <property type="molecule type" value="Genomic_DNA"/>
</dbReference>
<reference evidence="1 2" key="1">
    <citation type="submission" date="2023-09" db="EMBL/GenBank/DDBJ databases">
        <title>Nesidiocoris tenuis whole genome shotgun sequence.</title>
        <authorList>
            <person name="Shibata T."/>
            <person name="Shimoda M."/>
            <person name="Kobayashi T."/>
            <person name="Uehara T."/>
        </authorList>
    </citation>
    <scope>NUCLEOTIDE SEQUENCE [LARGE SCALE GENOMIC DNA]</scope>
    <source>
        <strain evidence="1 2">Japan</strain>
    </source>
</reference>
<keyword evidence="2" id="KW-1185">Reference proteome</keyword>
<organism evidence="1 2">
    <name type="scientific">Nesidiocoris tenuis</name>
    <dbReference type="NCBI Taxonomy" id="355587"/>
    <lineage>
        <taxon>Eukaryota</taxon>
        <taxon>Metazoa</taxon>
        <taxon>Ecdysozoa</taxon>
        <taxon>Arthropoda</taxon>
        <taxon>Hexapoda</taxon>
        <taxon>Insecta</taxon>
        <taxon>Pterygota</taxon>
        <taxon>Neoptera</taxon>
        <taxon>Paraneoptera</taxon>
        <taxon>Hemiptera</taxon>
        <taxon>Heteroptera</taxon>
        <taxon>Panheteroptera</taxon>
        <taxon>Cimicomorpha</taxon>
        <taxon>Miridae</taxon>
        <taxon>Dicyphina</taxon>
        <taxon>Nesidiocoris</taxon>
    </lineage>
</organism>